<dbReference type="PRINTS" id="PR00725">
    <property type="entry name" value="DADACBPTASE1"/>
</dbReference>
<keyword evidence="4" id="KW-0133">Cell shape</keyword>
<feature type="active site" description="Proton acceptor" evidence="7">
    <location>
        <position position="87"/>
    </location>
</feature>
<dbReference type="SUPFAM" id="SSF56601">
    <property type="entry name" value="beta-lactamase/transpeptidase-like"/>
    <property type="match status" value="1"/>
</dbReference>
<evidence type="ECO:0000256" key="9">
    <source>
        <dbReference type="RuleBase" id="RU004016"/>
    </source>
</evidence>
<feature type="domain" description="Peptidase S11 D-alanyl-D-alanine carboxypeptidase A N-terminal" evidence="10">
    <location>
        <begin position="51"/>
        <end position="275"/>
    </location>
</feature>
<keyword evidence="12" id="KW-1185">Reference proteome</keyword>
<dbReference type="Gene3D" id="3.40.710.10">
    <property type="entry name" value="DD-peptidase/beta-lactamase superfamily"/>
    <property type="match status" value="1"/>
</dbReference>
<dbReference type="InterPro" id="IPR001967">
    <property type="entry name" value="Peptidase_S11_N"/>
</dbReference>
<dbReference type="KEGG" id="palo:E6C60_1803"/>
<gene>
    <name evidence="11" type="ORF">E6C60_1803</name>
</gene>
<dbReference type="AlphaFoldDB" id="A0A4P8XJG7"/>
<keyword evidence="6" id="KW-0961">Cell wall biogenesis/degradation</keyword>
<evidence type="ECO:0000259" key="10">
    <source>
        <dbReference type="Pfam" id="PF00768"/>
    </source>
</evidence>
<dbReference type="InterPro" id="IPR012338">
    <property type="entry name" value="Beta-lactam/transpept-like"/>
</dbReference>
<evidence type="ECO:0000313" key="12">
    <source>
        <dbReference type="Proteomes" id="UP000300879"/>
    </source>
</evidence>
<dbReference type="GO" id="GO:0006508">
    <property type="term" value="P:proteolysis"/>
    <property type="evidence" value="ECO:0007669"/>
    <property type="project" value="InterPro"/>
</dbReference>
<feature type="active site" description="Acyl-ester intermediate" evidence="7">
    <location>
        <position position="84"/>
    </location>
</feature>
<dbReference type="InterPro" id="IPR018044">
    <property type="entry name" value="Peptidase_S11"/>
</dbReference>
<evidence type="ECO:0000256" key="3">
    <source>
        <dbReference type="ARBA" id="ARBA00022801"/>
    </source>
</evidence>
<feature type="active site" evidence="7">
    <location>
        <position position="139"/>
    </location>
</feature>
<keyword evidence="11" id="KW-0121">Carboxypeptidase</keyword>
<evidence type="ECO:0000256" key="5">
    <source>
        <dbReference type="ARBA" id="ARBA00022984"/>
    </source>
</evidence>
<evidence type="ECO:0000313" key="11">
    <source>
        <dbReference type="EMBL" id="QCT02518.1"/>
    </source>
</evidence>
<dbReference type="PANTHER" id="PTHR21581">
    <property type="entry name" value="D-ALANYL-D-ALANINE CARBOXYPEPTIDASE"/>
    <property type="match status" value="1"/>
</dbReference>
<keyword evidence="5" id="KW-0573">Peptidoglycan synthesis</keyword>
<name>A0A4P8XJG7_9BACL</name>
<accession>A0A4P8XJG7</accession>
<organism evidence="11 12">
    <name type="scientific">Paenibacillus algicola</name>
    <dbReference type="NCBI Taxonomy" id="2565926"/>
    <lineage>
        <taxon>Bacteria</taxon>
        <taxon>Bacillati</taxon>
        <taxon>Bacillota</taxon>
        <taxon>Bacilli</taxon>
        <taxon>Bacillales</taxon>
        <taxon>Paenibacillaceae</taxon>
        <taxon>Paenibacillus</taxon>
    </lineage>
</organism>
<dbReference type="Proteomes" id="UP000300879">
    <property type="component" value="Chromosome"/>
</dbReference>
<evidence type="ECO:0000256" key="7">
    <source>
        <dbReference type="PIRSR" id="PIRSR618044-1"/>
    </source>
</evidence>
<dbReference type="GO" id="GO:0009002">
    <property type="term" value="F:serine-type D-Ala-D-Ala carboxypeptidase activity"/>
    <property type="evidence" value="ECO:0007669"/>
    <property type="project" value="InterPro"/>
</dbReference>
<sequence>MKIKRNLQLRLASTWLLGVLLLLGPAGLPFPFSLAMTVHAERVEQQLAMPSPPGNYAESAALIDVSSGRLLYSKEGNKRMRVASLTKIMTAIVAIEHGDLKSQVKVSKNAFGKEGSSLFLKLGEEMLLEHMLYGLMLRSGNDAATAIAEHVGGSEEGFVLLMNEKAAELGMTGSHFMNPHGLDHDEHYSTANDMAKLTAYALHNPDFAEIVKTEVKKAPNPNESWDYKWSNKNKMLHLYEGADGVKTGYTKKALRCLVSSATRNGQQLAVVTLNDGNDWNDHGKLLDYGFEHFQLHQLIQEGQAVQGQPLKAGNRFAYALLPAEQALVKNKLVLHKAVEPDLSFGRRGYIELSLHGEVIGRVPVYEEGSLIPKEQQDEEHARETWHQTEKQGFLRSAGIVLRKFLGD</sequence>
<dbReference type="GO" id="GO:0009252">
    <property type="term" value="P:peptidoglycan biosynthetic process"/>
    <property type="evidence" value="ECO:0007669"/>
    <property type="project" value="UniProtKB-KW"/>
</dbReference>
<feature type="binding site" evidence="8">
    <location>
        <position position="246"/>
    </location>
    <ligand>
        <name>substrate</name>
    </ligand>
</feature>
<evidence type="ECO:0000256" key="8">
    <source>
        <dbReference type="PIRSR" id="PIRSR618044-2"/>
    </source>
</evidence>
<dbReference type="GO" id="GO:0008360">
    <property type="term" value="P:regulation of cell shape"/>
    <property type="evidence" value="ECO:0007669"/>
    <property type="project" value="UniProtKB-KW"/>
</dbReference>
<evidence type="ECO:0000256" key="2">
    <source>
        <dbReference type="ARBA" id="ARBA00022729"/>
    </source>
</evidence>
<evidence type="ECO:0000256" key="6">
    <source>
        <dbReference type="ARBA" id="ARBA00023316"/>
    </source>
</evidence>
<reference evidence="11 12" key="1">
    <citation type="submission" date="2019-05" db="EMBL/GenBank/DDBJ databases">
        <authorList>
            <person name="Chen C."/>
        </authorList>
    </citation>
    <scope>NUCLEOTIDE SEQUENCE [LARGE SCALE GENOMIC DNA]</scope>
    <source>
        <strain evidence="11 12">HB172198</strain>
    </source>
</reference>
<keyword evidence="11" id="KW-0645">Protease</keyword>
<proteinExistence type="inferred from homology"/>
<dbReference type="PANTHER" id="PTHR21581:SF33">
    <property type="entry name" value="D-ALANYL-D-ALANINE CARBOXYPEPTIDASE DACB"/>
    <property type="match status" value="1"/>
</dbReference>
<keyword evidence="2" id="KW-0732">Signal</keyword>
<dbReference type="GO" id="GO:0071555">
    <property type="term" value="P:cell wall organization"/>
    <property type="evidence" value="ECO:0007669"/>
    <property type="project" value="UniProtKB-KW"/>
</dbReference>
<keyword evidence="3" id="KW-0378">Hydrolase</keyword>
<dbReference type="EMBL" id="CP040396">
    <property type="protein sequence ID" value="QCT02518.1"/>
    <property type="molecule type" value="Genomic_DNA"/>
</dbReference>
<dbReference type="Pfam" id="PF00768">
    <property type="entry name" value="Peptidase_S11"/>
    <property type="match status" value="1"/>
</dbReference>
<protein>
    <submittedName>
        <fullName evidence="11">Peptidase S11 D-alanyl-D-alanine carboxypeptidase 1</fullName>
    </submittedName>
</protein>
<evidence type="ECO:0000256" key="1">
    <source>
        <dbReference type="ARBA" id="ARBA00007164"/>
    </source>
</evidence>
<comment type="similarity">
    <text evidence="1 9">Belongs to the peptidase S11 family.</text>
</comment>
<evidence type="ECO:0000256" key="4">
    <source>
        <dbReference type="ARBA" id="ARBA00022960"/>
    </source>
</evidence>